<proteinExistence type="predicted"/>
<name>A0A6J7XQI1_9ZZZZ</name>
<gene>
    <name evidence="1" type="ORF">UFOPK3554_00004</name>
</gene>
<dbReference type="EMBL" id="CAFBSG010000001">
    <property type="protein sequence ID" value="CAB5238961.1"/>
    <property type="molecule type" value="Genomic_DNA"/>
</dbReference>
<accession>A0A6J7XQI1</accession>
<evidence type="ECO:0000313" key="1">
    <source>
        <dbReference type="EMBL" id="CAB5238961.1"/>
    </source>
</evidence>
<dbReference type="AlphaFoldDB" id="A0A6J7XQI1"/>
<organism evidence="1">
    <name type="scientific">freshwater metagenome</name>
    <dbReference type="NCBI Taxonomy" id="449393"/>
    <lineage>
        <taxon>unclassified sequences</taxon>
        <taxon>metagenomes</taxon>
        <taxon>ecological metagenomes</taxon>
    </lineage>
</organism>
<dbReference type="PROSITE" id="PS51257">
    <property type="entry name" value="PROKAR_LIPOPROTEIN"/>
    <property type="match status" value="1"/>
</dbReference>
<sequence>MKSSRAHEGLILPLRMRILRGGGVLFLLSVVLAGCGSSSDKNANQSIVNDLGSKACSAFQKTLKELDAGILTDTELREKIKDVYSDAQLSDEPVLTQSVTTLLAAVTMSDVDGFNLAVEDVSSVCTGMDK</sequence>
<reference evidence="1" key="1">
    <citation type="submission" date="2020-05" db="EMBL/GenBank/DDBJ databases">
        <authorList>
            <person name="Chiriac C."/>
            <person name="Salcher M."/>
            <person name="Ghai R."/>
            <person name="Kavagutti S V."/>
        </authorList>
    </citation>
    <scope>NUCLEOTIDE SEQUENCE</scope>
</reference>
<protein>
    <submittedName>
        <fullName evidence="1">Unannotated protein</fullName>
    </submittedName>
</protein>